<dbReference type="PANTHER" id="PTHR21716:SF53">
    <property type="entry name" value="PERMEASE PERM-RELATED"/>
    <property type="match status" value="1"/>
</dbReference>
<keyword evidence="5 8" id="KW-0812">Transmembrane</keyword>
<protein>
    <recommendedName>
        <fullName evidence="11">Permease</fullName>
    </recommendedName>
</protein>
<feature type="transmembrane region" description="Helical" evidence="8">
    <location>
        <begin position="246"/>
        <end position="279"/>
    </location>
</feature>
<dbReference type="PATRIC" id="fig|1423719.4.peg.1519"/>
<evidence type="ECO:0000256" key="8">
    <source>
        <dbReference type="SAM" id="Phobius"/>
    </source>
</evidence>
<feature type="transmembrane region" description="Helical" evidence="8">
    <location>
        <begin position="348"/>
        <end position="367"/>
    </location>
</feature>
<organism evidence="9 10">
    <name type="scientific">Dellaglioa algida DSM 15638</name>
    <dbReference type="NCBI Taxonomy" id="1423719"/>
    <lineage>
        <taxon>Bacteria</taxon>
        <taxon>Bacillati</taxon>
        <taxon>Bacillota</taxon>
        <taxon>Bacilli</taxon>
        <taxon>Lactobacillales</taxon>
        <taxon>Lactobacillaceae</taxon>
        <taxon>Dellaglioa</taxon>
    </lineage>
</organism>
<dbReference type="Proteomes" id="UP000051450">
    <property type="component" value="Unassembled WGS sequence"/>
</dbReference>
<dbReference type="GO" id="GO:0055085">
    <property type="term" value="P:transmembrane transport"/>
    <property type="evidence" value="ECO:0007669"/>
    <property type="project" value="TreeGrafter"/>
</dbReference>
<evidence type="ECO:0000256" key="4">
    <source>
        <dbReference type="ARBA" id="ARBA00022475"/>
    </source>
</evidence>
<dbReference type="PANTHER" id="PTHR21716">
    <property type="entry name" value="TRANSMEMBRANE PROTEIN"/>
    <property type="match status" value="1"/>
</dbReference>
<comment type="caution">
    <text evidence="9">The sequence shown here is derived from an EMBL/GenBank/DDBJ whole genome shotgun (WGS) entry which is preliminary data.</text>
</comment>
<sequence>MRPDENEKVVSQRSWFWKWVINNKTVSVLSIILLSLLIIFMSEKVNWFFAPIGELLSIVGFPIVLAGVLYYLIAPLIDFFESRFRINRSLLITIVFIVIAGLLVWGIVVLIPAVQTQTISIIKNWPTYWSNITRQTDDFMSSSLFDTIKNSVENINTDIIGTISKKASSVVTSTVGSLGSVVGTVTTFIIGLITAPFILFYLLKDGHSLPGYLSKFFPVRYRKATIGLFDEINLQVSQYIRGQLTVAFFVAVLFVIGFSVVGLKFALTLGILAGFLNLIPYLGSFLAMVPALVIAAFISPIMLVKVIIVFFVEQTVESRLISPLILGSSLAIHPVTILIVLLGSGRIFGLMGVIFGIPGYAIIKVIVTRIFAWYKESSGLYVESEPEKINKKS</sequence>
<dbReference type="InterPro" id="IPR002549">
    <property type="entry name" value="AI-2E-like"/>
</dbReference>
<comment type="similarity">
    <text evidence="2">Belongs to the autoinducer-2 exporter (AI-2E) (TC 2.A.86) family.</text>
</comment>
<dbReference type="EMBL" id="AZDI01000009">
    <property type="protein sequence ID" value="KRK45375.1"/>
    <property type="molecule type" value="Genomic_DNA"/>
</dbReference>
<feature type="transmembrane region" description="Helical" evidence="8">
    <location>
        <begin position="21"/>
        <end position="41"/>
    </location>
</feature>
<proteinExistence type="inferred from homology"/>
<feature type="transmembrane region" description="Helical" evidence="8">
    <location>
        <begin position="89"/>
        <end position="114"/>
    </location>
</feature>
<keyword evidence="7 8" id="KW-0472">Membrane</keyword>
<comment type="subcellular location">
    <subcellularLocation>
        <location evidence="1">Cell membrane</location>
        <topology evidence="1">Multi-pass membrane protein</topology>
    </subcellularLocation>
</comment>
<keyword evidence="4" id="KW-1003">Cell membrane</keyword>
<name>A0A0R1HGK0_9LACO</name>
<feature type="transmembrane region" description="Helical" evidence="8">
    <location>
        <begin position="285"/>
        <end position="312"/>
    </location>
</feature>
<dbReference type="AlphaFoldDB" id="A0A0R1HGK0"/>
<evidence type="ECO:0000256" key="5">
    <source>
        <dbReference type="ARBA" id="ARBA00022692"/>
    </source>
</evidence>
<evidence type="ECO:0000256" key="6">
    <source>
        <dbReference type="ARBA" id="ARBA00022989"/>
    </source>
</evidence>
<evidence type="ECO:0000256" key="3">
    <source>
        <dbReference type="ARBA" id="ARBA00022448"/>
    </source>
</evidence>
<keyword evidence="10" id="KW-1185">Reference proteome</keyword>
<accession>A0A0R1HGK0</accession>
<dbReference type="RefSeq" id="WP_057974544.1">
    <property type="nucleotide sequence ID" value="NZ_AZDI01000009.1"/>
</dbReference>
<evidence type="ECO:0000256" key="1">
    <source>
        <dbReference type="ARBA" id="ARBA00004651"/>
    </source>
</evidence>
<reference evidence="9 10" key="1">
    <citation type="journal article" date="2015" name="Genome Announc.">
        <title>Expanding the biotechnology potential of lactobacilli through comparative genomics of 213 strains and associated genera.</title>
        <authorList>
            <person name="Sun Z."/>
            <person name="Harris H.M."/>
            <person name="McCann A."/>
            <person name="Guo C."/>
            <person name="Argimon S."/>
            <person name="Zhang W."/>
            <person name="Yang X."/>
            <person name="Jeffery I.B."/>
            <person name="Cooney J.C."/>
            <person name="Kagawa T.F."/>
            <person name="Liu W."/>
            <person name="Song Y."/>
            <person name="Salvetti E."/>
            <person name="Wrobel A."/>
            <person name="Rasinkangas P."/>
            <person name="Parkhill J."/>
            <person name="Rea M.C."/>
            <person name="O'Sullivan O."/>
            <person name="Ritari J."/>
            <person name="Douillard F.P."/>
            <person name="Paul Ross R."/>
            <person name="Yang R."/>
            <person name="Briner A.E."/>
            <person name="Felis G.E."/>
            <person name="de Vos W.M."/>
            <person name="Barrangou R."/>
            <person name="Klaenhammer T.R."/>
            <person name="Caufield P.W."/>
            <person name="Cui Y."/>
            <person name="Zhang H."/>
            <person name="O'Toole P.W."/>
        </authorList>
    </citation>
    <scope>NUCLEOTIDE SEQUENCE [LARGE SCALE GENOMIC DNA]</scope>
    <source>
        <strain evidence="9 10">DSM 15638</strain>
    </source>
</reference>
<evidence type="ECO:0000313" key="9">
    <source>
        <dbReference type="EMBL" id="KRK45375.1"/>
    </source>
</evidence>
<feature type="transmembrane region" description="Helical" evidence="8">
    <location>
        <begin position="181"/>
        <end position="203"/>
    </location>
</feature>
<feature type="transmembrane region" description="Helical" evidence="8">
    <location>
        <begin position="324"/>
        <end position="342"/>
    </location>
</feature>
<dbReference type="OrthoDB" id="9793390at2"/>
<keyword evidence="3" id="KW-0813">Transport</keyword>
<evidence type="ECO:0000256" key="7">
    <source>
        <dbReference type="ARBA" id="ARBA00023136"/>
    </source>
</evidence>
<evidence type="ECO:0000256" key="2">
    <source>
        <dbReference type="ARBA" id="ARBA00009773"/>
    </source>
</evidence>
<keyword evidence="6 8" id="KW-1133">Transmembrane helix</keyword>
<feature type="transmembrane region" description="Helical" evidence="8">
    <location>
        <begin position="47"/>
        <end position="77"/>
    </location>
</feature>
<dbReference type="GO" id="GO:0005886">
    <property type="term" value="C:plasma membrane"/>
    <property type="evidence" value="ECO:0007669"/>
    <property type="project" value="UniProtKB-SubCell"/>
</dbReference>
<evidence type="ECO:0000313" key="10">
    <source>
        <dbReference type="Proteomes" id="UP000051450"/>
    </source>
</evidence>
<dbReference type="STRING" id="1423719.FC66_GL001492"/>
<gene>
    <name evidence="9" type="ORF">FC66_GL001492</name>
</gene>
<dbReference type="Pfam" id="PF01594">
    <property type="entry name" value="AI-2E_transport"/>
    <property type="match status" value="1"/>
</dbReference>
<evidence type="ECO:0008006" key="11">
    <source>
        <dbReference type="Google" id="ProtNLM"/>
    </source>
</evidence>